<dbReference type="InterPro" id="IPR009008">
    <property type="entry name" value="Val/Leu/Ile-tRNA-synth_edit"/>
</dbReference>
<dbReference type="GO" id="GO:0005739">
    <property type="term" value="C:mitochondrion"/>
    <property type="evidence" value="ECO:0007669"/>
    <property type="project" value="TreeGrafter"/>
</dbReference>
<dbReference type="FunFam" id="3.40.50.620:FF:000003">
    <property type="entry name" value="Leucine--tRNA ligase"/>
    <property type="match status" value="1"/>
</dbReference>
<dbReference type="AlphaFoldDB" id="A0AAD5U7D9"/>
<evidence type="ECO:0000256" key="6">
    <source>
        <dbReference type="ARBA" id="ARBA00022917"/>
    </source>
</evidence>
<dbReference type="SUPFAM" id="SSF52374">
    <property type="entry name" value="Nucleotidylyl transferase"/>
    <property type="match status" value="1"/>
</dbReference>
<evidence type="ECO:0000256" key="8">
    <source>
        <dbReference type="ARBA" id="ARBA00030520"/>
    </source>
</evidence>
<protein>
    <recommendedName>
        <fullName evidence="2">leucine--tRNA ligase</fullName>
        <ecNumber evidence="2">6.1.1.4</ecNumber>
    </recommendedName>
    <alternativeName>
        <fullName evidence="8">Leucyl-tRNA synthetase</fullName>
    </alternativeName>
</protein>
<evidence type="ECO:0000256" key="4">
    <source>
        <dbReference type="ARBA" id="ARBA00022741"/>
    </source>
</evidence>
<dbReference type="EC" id="6.1.1.4" evidence="2"/>
<dbReference type="Pfam" id="PF00133">
    <property type="entry name" value="tRNA-synt_1"/>
    <property type="match status" value="2"/>
</dbReference>
<keyword evidence="5 9" id="KW-0067">ATP-binding</keyword>
<name>A0AAD5U7D9_9FUNG</name>
<dbReference type="SUPFAM" id="SSF50677">
    <property type="entry name" value="ValRS/IleRS/LeuRS editing domain"/>
    <property type="match status" value="1"/>
</dbReference>
<dbReference type="Gene3D" id="3.40.50.620">
    <property type="entry name" value="HUPs"/>
    <property type="match status" value="2"/>
</dbReference>
<evidence type="ECO:0000256" key="7">
    <source>
        <dbReference type="ARBA" id="ARBA00023146"/>
    </source>
</evidence>
<dbReference type="GO" id="GO:0032543">
    <property type="term" value="P:mitochondrial translation"/>
    <property type="evidence" value="ECO:0007669"/>
    <property type="project" value="TreeGrafter"/>
</dbReference>
<dbReference type="GO" id="GO:0006429">
    <property type="term" value="P:leucyl-tRNA aminoacylation"/>
    <property type="evidence" value="ECO:0007669"/>
    <property type="project" value="InterPro"/>
</dbReference>
<dbReference type="PANTHER" id="PTHR43740">
    <property type="entry name" value="LEUCYL-TRNA SYNTHETASE"/>
    <property type="match status" value="1"/>
</dbReference>
<dbReference type="GO" id="GO:0002161">
    <property type="term" value="F:aminoacyl-tRNA deacylase activity"/>
    <property type="evidence" value="ECO:0007669"/>
    <property type="project" value="InterPro"/>
</dbReference>
<proteinExistence type="inferred from homology"/>
<organism evidence="12 13">
    <name type="scientific">Clydaea vesicula</name>
    <dbReference type="NCBI Taxonomy" id="447962"/>
    <lineage>
        <taxon>Eukaryota</taxon>
        <taxon>Fungi</taxon>
        <taxon>Fungi incertae sedis</taxon>
        <taxon>Chytridiomycota</taxon>
        <taxon>Chytridiomycota incertae sedis</taxon>
        <taxon>Chytridiomycetes</taxon>
        <taxon>Lobulomycetales</taxon>
        <taxon>Lobulomycetaceae</taxon>
        <taxon>Clydaea</taxon>
    </lineage>
</organism>
<evidence type="ECO:0000256" key="3">
    <source>
        <dbReference type="ARBA" id="ARBA00022598"/>
    </source>
</evidence>
<accession>A0AAD5U7D9</accession>
<feature type="domain" description="Leucyl-tRNA synthetase editing" evidence="11">
    <location>
        <begin position="210"/>
        <end position="329"/>
    </location>
</feature>
<evidence type="ECO:0000256" key="9">
    <source>
        <dbReference type="RuleBase" id="RU363035"/>
    </source>
</evidence>
<keyword evidence="7 9" id="KW-0030">Aminoacyl-tRNA synthetase</keyword>
<feature type="domain" description="Aminoacyl-tRNA synthetase class Ia" evidence="10">
    <location>
        <begin position="14"/>
        <end position="206"/>
    </location>
</feature>
<sequence length="841" mass="97388">MKRLKRAFSTCRKILAINNNSSNFYVLPMFPYPSGNLHLGHLRVYTISDVIARFNKLCGKKVLHPIGWDSFGLPAENASIENKVQPSVWTALNIKKMKTQLKDMDLDFDWDKEIATSDPSYYMWSQKLFLDLHSAGLVYRKKSQVNWDPVDQTVLANEQVDSNGRADRSGALVEKKELEQWFFKITAYADELLDDLNELDWPNKIKVLQRNWIGRSEGIEFEFQVLDQQEKIKVFVNKPELIFNLKYVILSYDHWIFEKSFVPLGLKRKIKNVATRNSVFNTKTDLHIVNPFTRKPIPIYISFNSEFNYLNSHAGFPEFIDADYQFIKQFKEFNKLKQLKLLISNLELTEKNHSFANFDDVKNYVEIETEKNKIGIKKNQVVPVPEQDLPVILPTNLILNGRGQSPLIDAQDWVKVTCPKCDKPSRRETDTMDTFVDSSWYYLRYCDPNNNLQYCDEKLNLLPVNIYVGGIEHSILHLLYARFVGKFLSKQGICKLEKGEPFKKVLAQGMVKAETFKCPDTGRYLKKEELFFFDPDNPIVMATKKPPKKSWEKMSKSKYNGVEPSEVIQKYGSDATRLFILFKAPPQEELSWETQGIVGMTRFLNRVSKAVSAFSSKEFLIDSENDIMLKDALEETVEKVKVQLSSTYTFNVVISDIIKLFNLTQKLNFGKAAYGEALISILKLLSPITPQFSNAQYKLFFLKKFQLQFNKKEIPISENEASYKKISVFDLETSLFSDRKFREISSKEKERVKSVQDYYKGYKIFKAIINGTVRGQFKVEVAKLENLNDEELKLKLIEILKGCEIGENYLKGKQVQKSFLSKKVVKGLRTFSMVTGYDLED</sequence>
<dbReference type="EMBL" id="JADGJW010000124">
    <property type="protein sequence ID" value="KAJ3223592.1"/>
    <property type="molecule type" value="Genomic_DNA"/>
</dbReference>
<dbReference type="InterPro" id="IPR002302">
    <property type="entry name" value="Leu-tRNA-ligase"/>
</dbReference>
<dbReference type="PROSITE" id="PS00178">
    <property type="entry name" value="AA_TRNA_LIGASE_I"/>
    <property type="match status" value="1"/>
</dbReference>
<feature type="domain" description="Aminoacyl-tRNA synthetase class Ia" evidence="10">
    <location>
        <begin position="552"/>
        <end position="592"/>
    </location>
</feature>
<keyword evidence="6 9" id="KW-0648">Protein biosynthesis</keyword>
<evidence type="ECO:0000256" key="2">
    <source>
        <dbReference type="ARBA" id="ARBA00013164"/>
    </source>
</evidence>
<evidence type="ECO:0000313" key="12">
    <source>
        <dbReference type="EMBL" id="KAJ3223592.1"/>
    </source>
</evidence>
<keyword evidence="13" id="KW-1185">Reference proteome</keyword>
<keyword evidence="3 9" id="KW-0436">Ligase</keyword>
<dbReference type="CDD" id="cd00812">
    <property type="entry name" value="LeuRS_core"/>
    <property type="match status" value="1"/>
</dbReference>
<evidence type="ECO:0000256" key="1">
    <source>
        <dbReference type="ARBA" id="ARBA00005594"/>
    </source>
</evidence>
<reference evidence="12" key="1">
    <citation type="submission" date="2020-05" db="EMBL/GenBank/DDBJ databases">
        <title>Phylogenomic resolution of chytrid fungi.</title>
        <authorList>
            <person name="Stajich J.E."/>
            <person name="Amses K."/>
            <person name="Simmons R."/>
            <person name="Seto K."/>
            <person name="Myers J."/>
            <person name="Bonds A."/>
            <person name="Quandt C.A."/>
            <person name="Barry K."/>
            <person name="Liu P."/>
            <person name="Grigoriev I."/>
            <person name="Longcore J.E."/>
            <person name="James T.Y."/>
        </authorList>
    </citation>
    <scope>NUCLEOTIDE SEQUENCE</scope>
    <source>
        <strain evidence="12">JEL0476</strain>
    </source>
</reference>
<dbReference type="SUPFAM" id="SSF47323">
    <property type="entry name" value="Anticodon-binding domain of a subclass of class I aminoacyl-tRNA synthetases"/>
    <property type="match status" value="1"/>
</dbReference>
<evidence type="ECO:0000259" key="10">
    <source>
        <dbReference type="Pfam" id="PF00133"/>
    </source>
</evidence>
<gene>
    <name evidence="12" type="ORF">HK099_000942</name>
</gene>
<dbReference type="InterPro" id="IPR009080">
    <property type="entry name" value="tRNAsynth_Ia_anticodon-bd"/>
</dbReference>
<dbReference type="InterPro" id="IPR002300">
    <property type="entry name" value="aa-tRNA-synth_Ia"/>
</dbReference>
<dbReference type="Pfam" id="PF13603">
    <property type="entry name" value="tRNA-synt_1_2"/>
    <property type="match status" value="1"/>
</dbReference>
<comment type="similarity">
    <text evidence="1 9">Belongs to the class-I aminoacyl-tRNA synthetase family.</text>
</comment>
<dbReference type="GO" id="GO:0005524">
    <property type="term" value="F:ATP binding"/>
    <property type="evidence" value="ECO:0007669"/>
    <property type="project" value="UniProtKB-KW"/>
</dbReference>
<dbReference type="InterPro" id="IPR001412">
    <property type="entry name" value="aa-tRNA-synth_I_CS"/>
</dbReference>
<dbReference type="Proteomes" id="UP001211065">
    <property type="component" value="Unassembled WGS sequence"/>
</dbReference>
<dbReference type="PRINTS" id="PR00985">
    <property type="entry name" value="TRNASYNTHLEU"/>
</dbReference>
<dbReference type="GO" id="GO:0004823">
    <property type="term" value="F:leucine-tRNA ligase activity"/>
    <property type="evidence" value="ECO:0007669"/>
    <property type="project" value="UniProtKB-EC"/>
</dbReference>
<dbReference type="Gene3D" id="1.10.730.10">
    <property type="entry name" value="Isoleucyl-tRNA Synthetase, Domain 1"/>
    <property type="match status" value="1"/>
</dbReference>
<comment type="caution">
    <text evidence="12">The sequence shown here is derived from an EMBL/GenBank/DDBJ whole genome shotgun (WGS) entry which is preliminary data.</text>
</comment>
<dbReference type="PANTHER" id="PTHR43740:SF2">
    <property type="entry name" value="LEUCINE--TRNA LIGASE, MITOCHONDRIAL"/>
    <property type="match status" value="1"/>
</dbReference>
<dbReference type="InterPro" id="IPR025709">
    <property type="entry name" value="Leu_tRNA-synth_edit"/>
</dbReference>
<evidence type="ECO:0000259" key="11">
    <source>
        <dbReference type="Pfam" id="PF13603"/>
    </source>
</evidence>
<evidence type="ECO:0000256" key="5">
    <source>
        <dbReference type="ARBA" id="ARBA00022840"/>
    </source>
</evidence>
<keyword evidence="4 9" id="KW-0547">Nucleotide-binding</keyword>
<evidence type="ECO:0000313" key="13">
    <source>
        <dbReference type="Proteomes" id="UP001211065"/>
    </source>
</evidence>
<dbReference type="FunFam" id="1.10.730.10:FF:000002">
    <property type="entry name" value="Leucine--tRNA ligase"/>
    <property type="match status" value="1"/>
</dbReference>
<dbReference type="InterPro" id="IPR014729">
    <property type="entry name" value="Rossmann-like_a/b/a_fold"/>
</dbReference>